<sequence length="192" mass="21173">FSLRVSICSQSRRFLRETFTVIAFGNFHCVVKYRYSFGAGSSTTVESRDSPEGVTAVALRSTYIRFPQLRAAVWPKPPSAPEHGKRSSHSCQSEVTKHLTTPVSHSLQRLLGTQHAREGDDCWLFVSAHAALNVNLEIPSRQLTQRVGQQFPSKDAIVTAPGSAQLKQAPQALITSATVESNRHRCENPTLS</sequence>
<feature type="non-terminal residue" evidence="1">
    <location>
        <position position="1"/>
    </location>
</feature>
<dbReference type="Gramene" id="KMS94568">
    <property type="protein sequence ID" value="KMS94568"/>
    <property type="gene ID" value="BVRB_020100"/>
</dbReference>
<protein>
    <submittedName>
        <fullName evidence="1">Uncharacterized protein</fullName>
    </submittedName>
</protein>
<gene>
    <name evidence="1" type="ORF">BVRB_020100</name>
</gene>
<dbReference type="Proteomes" id="UP000035740">
    <property type="component" value="Unassembled WGS sequence"/>
</dbReference>
<evidence type="ECO:0000313" key="1">
    <source>
        <dbReference type="EMBL" id="KMS94568.1"/>
    </source>
</evidence>
<name>A0A0J8B3Z9_BETVV</name>
<keyword evidence="2" id="KW-1185">Reference proteome</keyword>
<reference evidence="1 2" key="1">
    <citation type="journal article" date="2014" name="Nature">
        <title>The genome of the recently domesticated crop plant sugar beet (Beta vulgaris).</title>
        <authorList>
            <person name="Dohm J.C."/>
            <person name="Minoche A.E."/>
            <person name="Holtgrawe D."/>
            <person name="Capella-Gutierrez S."/>
            <person name="Zakrzewski F."/>
            <person name="Tafer H."/>
            <person name="Rupp O."/>
            <person name="Sorensen T.R."/>
            <person name="Stracke R."/>
            <person name="Reinhardt R."/>
            <person name="Goesmann A."/>
            <person name="Kraft T."/>
            <person name="Schulz B."/>
            <person name="Stadler P.F."/>
            <person name="Schmidt T."/>
            <person name="Gabaldon T."/>
            <person name="Lehrach H."/>
            <person name="Weisshaar B."/>
            <person name="Himmelbauer H."/>
        </authorList>
    </citation>
    <scope>NUCLEOTIDE SEQUENCE [LARGE SCALE GENOMIC DNA]</scope>
    <source>
        <tissue evidence="1">Taproot</tissue>
    </source>
</reference>
<organism evidence="1 2">
    <name type="scientific">Beta vulgaris subsp. vulgaris</name>
    <name type="common">Beet</name>
    <dbReference type="NCBI Taxonomy" id="3555"/>
    <lineage>
        <taxon>Eukaryota</taxon>
        <taxon>Viridiplantae</taxon>
        <taxon>Streptophyta</taxon>
        <taxon>Embryophyta</taxon>
        <taxon>Tracheophyta</taxon>
        <taxon>Spermatophyta</taxon>
        <taxon>Magnoliopsida</taxon>
        <taxon>eudicotyledons</taxon>
        <taxon>Gunneridae</taxon>
        <taxon>Pentapetalae</taxon>
        <taxon>Caryophyllales</taxon>
        <taxon>Chenopodiaceae</taxon>
        <taxon>Betoideae</taxon>
        <taxon>Beta</taxon>
    </lineage>
</organism>
<accession>A0A0J8B3Z9</accession>
<dbReference type="EMBL" id="KQ092447">
    <property type="protein sequence ID" value="KMS94568.1"/>
    <property type="molecule type" value="Genomic_DNA"/>
</dbReference>
<proteinExistence type="predicted"/>
<evidence type="ECO:0000313" key="2">
    <source>
        <dbReference type="Proteomes" id="UP000035740"/>
    </source>
</evidence>
<dbReference type="AlphaFoldDB" id="A0A0J8B3Z9"/>